<accession>A0ABW9K8U2</accession>
<name>A0ABW9K8U2_9FLAO</name>
<dbReference type="EMBL" id="JBJXVJ010000006">
    <property type="protein sequence ID" value="MFN1219740.1"/>
    <property type="molecule type" value="Genomic_DNA"/>
</dbReference>
<keyword evidence="2" id="KW-1185">Reference proteome</keyword>
<dbReference type="Proteomes" id="UP001634154">
    <property type="component" value="Unassembled WGS sequence"/>
</dbReference>
<sequence>MKQNIIGLIFFISLGVAAQTSKPFTPTKGEIVFREVSKITDQKLLDESLKTSKEKLKKSLKMSLLKEEGDKEKEKEIEQMAEESANMMKQIFVEDSSQIHEYHFDKMPGNSENVILKISENRKDKKNINGYECFKVVYQYTENKENTDEDYLIYAGDIQYQREMWVTDKIKASYHPVVFEKSILEKYYPLYILETQSDIKGFERKFILEKINLQ</sequence>
<reference evidence="1 2" key="1">
    <citation type="submission" date="2024-12" db="EMBL/GenBank/DDBJ databases">
        <title>Draft genome sequence of Chryseobacterium kwangjuense AG447.</title>
        <authorList>
            <person name="Cheptsov V.S."/>
            <person name="Belov A."/>
            <person name="Zavarzina A.G."/>
        </authorList>
    </citation>
    <scope>NUCLEOTIDE SEQUENCE [LARGE SCALE GENOMIC DNA]</scope>
    <source>
        <strain evidence="1 2">AG447</strain>
    </source>
</reference>
<protein>
    <submittedName>
        <fullName evidence="1">Uncharacterized protein</fullName>
    </submittedName>
</protein>
<proteinExistence type="predicted"/>
<evidence type="ECO:0000313" key="1">
    <source>
        <dbReference type="EMBL" id="MFN1219740.1"/>
    </source>
</evidence>
<dbReference type="RefSeq" id="WP_409358322.1">
    <property type="nucleotide sequence ID" value="NZ_JBJXVJ010000006.1"/>
</dbReference>
<evidence type="ECO:0000313" key="2">
    <source>
        <dbReference type="Proteomes" id="UP001634154"/>
    </source>
</evidence>
<comment type="caution">
    <text evidence="1">The sequence shown here is derived from an EMBL/GenBank/DDBJ whole genome shotgun (WGS) entry which is preliminary data.</text>
</comment>
<gene>
    <name evidence="1" type="ORF">ACKW6Q_22445</name>
</gene>
<organism evidence="1 2">
    <name type="scientific">Chryseobacterium kwangjuense</name>
    <dbReference type="NCBI Taxonomy" id="267125"/>
    <lineage>
        <taxon>Bacteria</taxon>
        <taxon>Pseudomonadati</taxon>
        <taxon>Bacteroidota</taxon>
        <taxon>Flavobacteriia</taxon>
        <taxon>Flavobacteriales</taxon>
        <taxon>Weeksellaceae</taxon>
        <taxon>Chryseobacterium group</taxon>
        <taxon>Chryseobacterium</taxon>
    </lineage>
</organism>